<gene>
    <name evidence="1" type="ORF">ABEB36_007879</name>
</gene>
<protein>
    <submittedName>
        <fullName evidence="1">Uncharacterized protein</fullName>
    </submittedName>
</protein>
<keyword evidence="2" id="KW-1185">Reference proteome</keyword>
<dbReference type="AlphaFoldDB" id="A0ABD1EXX1"/>
<evidence type="ECO:0000313" key="2">
    <source>
        <dbReference type="Proteomes" id="UP001566132"/>
    </source>
</evidence>
<proteinExistence type="predicted"/>
<dbReference type="EMBL" id="JBDJPC010000005">
    <property type="protein sequence ID" value="KAL1502782.1"/>
    <property type="molecule type" value="Genomic_DNA"/>
</dbReference>
<name>A0ABD1EXX1_HYPHA</name>
<comment type="caution">
    <text evidence="1">The sequence shown here is derived from an EMBL/GenBank/DDBJ whole genome shotgun (WGS) entry which is preliminary data.</text>
</comment>
<evidence type="ECO:0000313" key="1">
    <source>
        <dbReference type="EMBL" id="KAL1502782.1"/>
    </source>
</evidence>
<dbReference type="Proteomes" id="UP001566132">
    <property type="component" value="Unassembled WGS sequence"/>
</dbReference>
<reference evidence="1 2" key="1">
    <citation type="submission" date="2024-05" db="EMBL/GenBank/DDBJ databases">
        <title>Genetic variation in Jamaican populations of the coffee berry borer (Hypothenemus hampei).</title>
        <authorList>
            <person name="Errbii M."/>
            <person name="Myrie A."/>
        </authorList>
    </citation>
    <scope>NUCLEOTIDE SEQUENCE [LARGE SCALE GENOMIC DNA]</scope>
    <source>
        <strain evidence="1">JA-Hopewell-2020-01-JO</strain>
        <tissue evidence="1">Whole body</tissue>
    </source>
</reference>
<organism evidence="1 2">
    <name type="scientific">Hypothenemus hampei</name>
    <name type="common">Coffee berry borer</name>
    <dbReference type="NCBI Taxonomy" id="57062"/>
    <lineage>
        <taxon>Eukaryota</taxon>
        <taxon>Metazoa</taxon>
        <taxon>Ecdysozoa</taxon>
        <taxon>Arthropoda</taxon>
        <taxon>Hexapoda</taxon>
        <taxon>Insecta</taxon>
        <taxon>Pterygota</taxon>
        <taxon>Neoptera</taxon>
        <taxon>Endopterygota</taxon>
        <taxon>Coleoptera</taxon>
        <taxon>Polyphaga</taxon>
        <taxon>Cucujiformia</taxon>
        <taxon>Curculionidae</taxon>
        <taxon>Scolytinae</taxon>
        <taxon>Hypothenemus</taxon>
    </lineage>
</organism>
<accession>A0ABD1EXX1</accession>
<sequence length="101" mass="11038">MAPKVRFCGAKIVNIASAIAVSIFNDGYTSVLQMMQQMQLTIGPNSLRLSEDLDGCRISIANLRAQQNTKEARMLRRAAQKEFQDMATSLEGLLHGPGIAD</sequence>